<dbReference type="Pfam" id="PF13640">
    <property type="entry name" value="2OG-FeII_Oxy_3"/>
    <property type="match status" value="1"/>
</dbReference>
<keyword evidence="6" id="KW-0408">Iron</keyword>
<accession>A0A388KRK8</accession>
<dbReference type="InterPro" id="IPR005123">
    <property type="entry name" value="Oxoglu/Fe-dep_dioxygenase_dom"/>
</dbReference>
<evidence type="ECO:0000256" key="5">
    <source>
        <dbReference type="ARBA" id="ARBA00023002"/>
    </source>
</evidence>
<evidence type="ECO:0000256" key="7">
    <source>
        <dbReference type="ARBA" id="ARBA00049169"/>
    </source>
</evidence>
<evidence type="ECO:0000256" key="6">
    <source>
        <dbReference type="ARBA" id="ARBA00023004"/>
    </source>
</evidence>
<proteinExistence type="predicted"/>
<keyword evidence="5" id="KW-0560">Oxidoreductase</keyword>
<gene>
    <name evidence="9" type="ORF">CBR_g12246</name>
</gene>
<comment type="cofactor">
    <cofactor evidence="1">
        <name>L-ascorbate</name>
        <dbReference type="ChEBI" id="CHEBI:38290"/>
    </cofactor>
</comment>
<evidence type="ECO:0000313" key="9">
    <source>
        <dbReference type="EMBL" id="GBG72676.1"/>
    </source>
</evidence>
<name>A0A388KRK8_CHABU</name>
<keyword evidence="4" id="KW-0223">Dioxygenase</keyword>
<evidence type="ECO:0000259" key="8">
    <source>
        <dbReference type="PROSITE" id="PS51471"/>
    </source>
</evidence>
<dbReference type="GO" id="GO:0005789">
    <property type="term" value="C:endoplasmic reticulum membrane"/>
    <property type="evidence" value="ECO:0007669"/>
    <property type="project" value="UniProtKB-SubCell"/>
</dbReference>
<comment type="catalytic activity">
    <reaction evidence="7">
        <text>L-prolyl-[collagen] + 2-oxoglutarate + O2 = trans-4-hydroxy-L-prolyl-[collagen] + succinate + CO2</text>
        <dbReference type="Rhea" id="RHEA:18945"/>
        <dbReference type="Rhea" id="RHEA-COMP:11676"/>
        <dbReference type="Rhea" id="RHEA-COMP:11680"/>
        <dbReference type="ChEBI" id="CHEBI:15379"/>
        <dbReference type="ChEBI" id="CHEBI:16526"/>
        <dbReference type="ChEBI" id="CHEBI:16810"/>
        <dbReference type="ChEBI" id="CHEBI:30031"/>
        <dbReference type="ChEBI" id="CHEBI:50342"/>
        <dbReference type="ChEBI" id="CHEBI:61965"/>
        <dbReference type="EC" id="1.14.11.2"/>
    </reaction>
</comment>
<dbReference type="GO" id="GO:0031418">
    <property type="term" value="F:L-ascorbic acid binding"/>
    <property type="evidence" value="ECO:0007669"/>
    <property type="project" value="InterPro"/>
</dbReference>
<dbReference type="PANTHER" id="PTHR10869:SF42">
    <property type="entry name" value="PROLYL 4-HYDROXYLASE 1"/>
    <property type="match status" value="1"/>
</dbReference>
<dbReference type="GO" id="GO:0004656">
    <property type="term" value="F:procollagen-proline 4-dioxygenase activity"/>
    <property type="evidence" value="ECO:0007669"/>
    <property type="project" value="UniProtKB-EC"/>
</dbReference>
<dbReference type="InterPro" id="IPR045054">
    <property type="entry name" value="P4HA-like"/>
</dbReference>
<dbReference type="OMA" id="ANPMTDV"/>
<dbReference type="AlphaFoldDB" id="A0A388KRK8"/>
<keyword evidence="10" id="KW-1185">Reference proteome</keyword>
<dbReference type="Gramene" id="GBG72676">
    <property type="protein sequence ID" value="GBG72676"/>
    <property type="gene ID" value="CBR_g12246"/>
</dbReference>
<dbReference type="OrthoDB" id="420380at2759"/>
<dbReference type="EMBL" id="BFEA01000170">
    <property type="protein sequence ID" value="GBG72676.1"/>
    <property type="molecule type" value="Genomic_DNA"/>
</dbReference>
<evidence type="ECO:0000256" key="4">
    <source>
        <dbReference type="ARBA" id="ARBA00022964"/>
    </source>
</evidence>
<dbReference type="Proteomes" id="UP000265515">
    <property type="component" value="Unassembled WGS sequence"/>
</dbReference>
<dbReference type="InterPro" id="IPR006620">
    <property type="entry name" value="Pro_4_hyd_alph"/>
</dbReference>
<feature type="domain" description="Fe2OG dioxygenase" evidence="8">
    <location>
        <begin position="129"/>
        <end position="250"/>
    </location>
</feature>
<protein>
    <recommendedName>
        <fullName evidence="8">Fe2OG dioxygenase domain-containing protein</fullName>
    </recommendedName>
</protein>
<dbReference type="GO" id="GO:0005506">
    <property type="term" value="F:iron ion binding"/>
    <property type="evidence" value="ECO:0007669"/>
    <property type="project" value="InterPro"/>
</dbReference>
<dbReference type="GO" id="GO:0000137">
    <property type="term" value="C:Golgi cis cisterna"/>
    <property type="evidence" value="ECO:0007669"/>
    <property type="project" value="EnsemblPlants"/>
</dbReference>
<dbReference type="Gene3D" id="2.60.120.620">
    <property type="entry name" value="q2cbj1_9rhob like domain"/>
    <property type="match status" value="2"/>
</dbReference>
<sequence length="254" mass="28087">MAAPSFQAMVGRLILFILLVMVLVAVMQISYLQPTADQHGAAGGQGRRWLGTSKENDMTLHISPPAMKISVWEDEEAKLLRLGYVKPQILSWSPRIILLNKFLSDEECDRIMEIGRPKLRTSTVVDAATGKGVRSTVRTSTGMFLTERDRHDPVISYNVKRGGQRVATVLMYLTGDVEGGETYFPEANDGNSTCMCGGELKRGVSVRPDRGNAVLFWSMTLEGQTDTKSLHSSCPVISGEKWSCTKWLRTGAFQ</sequence>
<evidence type="ECO:0000313" key="10">
    <source>
        <dbReference type="Proteomes" id="UP000265515"/>
    </source>
</evidence>
<dbReference type="STRING" id="69332.A0A388KRK8"/>
<evidence type="ECO:0000256" key="2">
    <source>
        <dbReference type="ARBA" id="ARBA00004648"/>
    </source>
</evidence>
<reference evidence="9 10" key="1">
    <citation type="journal article" date="2018" name="Cell">
        <title>The Chara Genome: Secondary Complexity and Implications for Plant Terrestrialization.</title>
        <authorList>
            <person name="Nishiyama T."/>
            <person name="Sakayama H."/>
            <person name="Vries J.D."/>
            <person name="Buschmann H."/>
            <person name="Saint-Marcoux D."/>
            <person name="Ullrich K.K."/>
            <person name="Haas F.B."/>
            <person name="Vanderstraeten L."/>
            <person name="Becker D."/>
            <person name="Lang D."/>
            <person name="Vosolsobe S."/>
            <person name="Rombauts S."/>
            <person name="Wilhelmsson P.K.I."/>
            <person name="Janitza P."/>
            <person name="Kern R."/>
            <person name="Heyl A."/>
            <person name="Rumpler F."/>
            <person name="Villalobos L.I.A.C."/>
            <person name="Clay J.M."/>
            <person name="Skokan R."/>
            <person name="Toyoda A."/>
            <person name="Suzuki Y."/>
            <person name="Kagoshima H."/>
            <person name="Schijlen E."/>
            <person name="Tajeshwar N."/>
            <person name="Catarino B."/>
            <person name="Hetherington A.J."/>
            <person name="Saltykova A."/>
            <person name="Bonnot C."/>
            <person name="Breuninger H."/>
            <person name="Symeonidi A."/>
            <person name="Radhakrishnan G.V."/>
            <person name="Van Nieuwerburgh F."/>
            <person name="Deforce D."/>
            <person name="Chang C."/>
            <person name="Karol K.G."/>
            <person name="Hedrich R."/>
            <person name="Ulvskov P."/>
            <person name="Glockner G."/>
            <person name="Delwiche C.F."/>
            <person name="Petrasek J."/>
            <person name="Van de Peer Y."/>
            <person name="Friml J."/>
            <person name="Beilby M."/>
            <person name="Dolan L."/>
            <person name="Kohara Y."/>
            <person name="Sugano S."/>
            <person name="Fujiyama A."/>
            <person name="Delaux P.-M."/>
            <person name="Quint M."/>
            <person name="TheiBen G."/>
            <person name="Hagemann M."/>
            <person name="Harholt J."/>
            <person name="Dunand C."/>
            <person name="Zachgo S."/>
            <person name="Langdale J."/>
            <person name="Maumus F."/>
            <person name="Straeten D.V.D."/>
            <person name="Gould S.B."/>
            <person name="Rensing S.A."/>
        </authorList>
    </citation>
    <scope>NUCLEOTIDE SEQUENCE [LARGE SCALE GENOMIC DNA]</scope>
    <source>
        <strain evidence="9 10">S276</strain>
    </source>
</reference>
<comment type="caution">
    <text evidence="9">The sequence shown here is derived from an EMBL/GenBank/DDBJ whole genome shotgun (WGS) entry which is preliminary data.</text>
</comment>
<organism evidence="9 10">
    <name type="scientific">Chara braunii</name>
    <name type="common">Braun's stonewort</name>
    <dbReference type="NCBI Taxonomy" id="69332"/>
    <lineage>
        <taxon>Eukaryota</taxon>
        <taxon>Viridiplantae</taxon>
        <taxon>Streptophyta</taxon>
        <taxon>Charophyceae</taxon>
        <taxon>Charales</taxon>
        <taxon>Characeae</taxon>
        <taxon>Chara</taxon>
    </lineage>
</organism>
<dbReference type="SMART" id="SM00702">
    <property type="entry name" value="P4Hc"/>
    <property type="match status" value="1"/>
</dbReference>
<evidence type="ECO:0000256" key="1">
    <source>
        <dbReference type="ARBA" id="ARBA00001961"/>
    </source>
</evidence>
<dbReference type="InterPro" id="IPR044862">
    <property type="entry name" value="Pro_4_hyd_alph_FE2OG_OXY"/>
</dbReference>
<dbReference type="PANTHER" id="PTHR10869">
    <property type="entry name" value="PROLYL 4-HYDROXYLASE ALPHA SUBUNIT"/>
    <property type="match status" value="1"/>
</dbReference>
<evidence type="ECO:0000256" key="3">
    <source>
        <dbReference type="ARBA" id="ARBA00022723"/>
    </source>
</evidence>
<keyword evidence="3" id="KW-0479">Metal-binding</keyword>
<dbReference type="PROSITE" id="PS51471">
    <property type="entry name" value="FE2OG_OXY"/>
    <property type="match status" value="1"/>
</dbReference>
<comment type="subcellular location">
    <subcellularLocation>
        <location evidence="2">Endoplasmic reticulum membrane</location>
        <topology evidence="2">Single-pass type II membrane protein</topology>
    </subcellularLocation>
</comment>